<evidence type="ECO:0000256" key="9">
    <source>
        <dbReference type="ARBA" id="ARBA00047371"/>
    </source>
</evidence>
<comment type="similarity">
    <text evidence="2 10">Belongs to the phosphoenolpyruvate carboxykinase (ATP) family.</text>
</comment>
<evidence type="ECO:0000256" key="5">
    <source>
        <dbReference type="ARBA" id="ARBA00022741"/>
    </source>
</evidence>
<feature type="binding site" evidence="10">
    <location>
        <begin position="241"/>
        <end position="249"/>
    </location>
    <ligand>
        <name>ATP</name>
        <dbReference type="ChEBI" id="CHEBI:30616"/>
    </ligand>
</feature>
<reference evidence="11 12" key="1">
    <citation type="submission" date="2024-09" db="EMBL/GenBank/DDBJ databases">
        <title>Draft genome sequence of Candidatus Magnetaquicoccaceae bacterium FCR-1.</title>
        <authorList>
            <person name="Shimoshige H."/>
            <person name="Shimamura S."/>
            <person name="Taoka A."/>
            <person name="Kobayashi H."/>
            <person name="Maekawa T."/>
        </authorList>
    </citation>
    <scope>NUCLEOTIDE SEQUENCE [LARGE SCALE GENOMIC DNA]</scope>
    <source>
        <strain evidence="11 12">FCR-1</strain>
    </source>
</reference>
<keyword evidence="12" id="KW-1185">Reference proteome</keyword>
<dbReference type="PANTHER" id="PTHR30031:SF0">
    <property type="entry name" value="PHOSPHOENOLPYRUVATE CARBOXYKINASE (ATP)"/>
    <property type="match status" value="1"/>
</dbReference>
<evidence type="ECO:0000256" key="1">
    <source>
        <dbReference type="ARBA" id="ARBA00004742"/>
    </source>
</evidence>
<dbReference type="Gene3D" id="3.90.228.20">
    <property type="match status" value="1"/>
</dbReference>
<dbReference type="RefSeq" id="WP_420906360.1">
    <property type="nucleotide sequence ID" value="NZ_BAAFGK010000005.1"/>
</dbReference>
<feature type="binding site" evidence="10">
    <location>
        <position position="206"/>
    </location>
    <ligand>
        <name>ATP</name>
        <dbReference type="ChEBI" id="CHEBI:30616"/>
    </ligand>
</feature>
<dbReference type="PANTHER" id="PTHR30031">
    <property type="entry name" value="PHOSPHOENOLPYRUVATE CARBOXYKINASE ATP"/>
    <property type="match status" value="1"/>
</dbReference>
<keyword evidence="10" id="KW-0963">Cytoplasm</keyword>
<gene>
    <name evidence="10 11" type="primary">pckA</name>
    <name evidence="11" type="ORF">SIID45300_02992</name>
</gene>
<feature type="binding site" evidence="10">
    <location>
        <position position="206"/>
    </location>
    <ligand>
        <name>substrate</name>
    </ligand>
</feature>
<dbReference type="NCBIfam" id="NF006820">
    <property type="entry name" value="PRK09344.1-2"/>
    <property type="match status" value="1"/>
</dbReference>
<dbReference type="EMBL" id="BAAFGK010000005">
    <property type="protein sequence ID" value="GAB0058639.1"/>
    <property type="molecule type" value="Genomic_DNA"/>
</dbReference>
<evidence type="ECO:0000256" key="3">
    <source>
        <dbReference type="ARBA" id="ARBA00012363"/>
    </source>
</evidence>
<keyword evidence="10" id="KW-0479">Metal-binding</keyword>
<keyword evidence="5 10" id="KW-0547">Nucleotide-binding</keyword>
<evidence type="ECO:0000313" key="11">
    <source>
        <dbReference type="EMBL" id="GAB0058639.1"/>
    </source>
</evidence>
<dbReference type="SUPFAM" id="SSF68923">
    <property type="entry name" value="PEP carboxykinase N-terminal domain"/>
    <property type="match status" value="1"/>
</dbReference>
<comment type="caution">
    <text evidence="10">Lacks conserved residue(s) required for the propagation of feature annotation.</text>
</comment>
<feature type="binding site" evidence="10">
    <location>
        <position position="65"/>
    </location>
    <ligand>
        <name>substrate</name>
    </ligand>
</feature>
<feature type="binding site" evidence="10">
    <location>
        <position position="200"/>
    </location>
    <ligand>
        <name>substrate</name>
    </ligand>
</feature>
<dbReference type="Pfam" id="PF01293">
    <property type="entry name" value="PEPCK_ATP"/>
    <property type="match status" value="1"/>
</dbReference>
<proteinExistence type="inferred from homology"/>
<dbReference type="CDD" id="cd00484">
    <property type="entry name" value="PEPCK_ATP"/>
    <property type="match status" value="1"/>
</dbReference>
<dbReference type="NCBIfam" id="NF006821">
    <property type="entry name" value="PRK09344.1-3"/>
    <property type="match status" value="1"/>
</dbReference>
<feature type="binding site" evidence="10">
    <location>
        <position position="290"/>
    </location>
    <ligand>
        <name>ATP</name>
        <dbReference type="ChEBI" id="CHEBI:30616"/>
    </ligand>
</feature>
<dbReference type="HAMAP" id="MF_00453">
    <property type="entry name" value="PEPCK_ATP"/>
    <property type="match status" value="1"/>
</dbReference>
<comment type="subcellular location">
    <subcellularLocation>
        <location evidence="10">Cytoplasm</location>
    </subcellularLocation>
</comment>
<feature type="binding site" evidence="10">
    <location>
        <position position="453"/>
    </location>
    <ligand>
        <name>ATP</name>
        <dbReference type="ChEBI" id="CHEBI:30616"/>
    </ligand>
</feature>
<evidence type="ECO:0000256" key="7">
    <source>
        <dbReference type="ARBA" id="ARBA00022840"/>
    </source>
</evidence>
<comment type="cofactor">
    <cofactor evidence="10">
        <name>Mn(2+)</name>
        <dbReference type="ChEBI" id="CHEBI:29035"/>
    </cofactor>
    <text evidence="10">Binds 1 Mn(2+) ion per subunit.</text>
</comment>
<sequence>MYPLTQQQRIDAVRAQLRDQGFEHTGSMHVDLPTAILYECAIHRNEGHIAQGGALVVETGQYTGRSANDKFIVDEPSSRDRVAWGAVNRPFPEERYNALRARVMAHLKDRELFVQDCRVGADARYQRRVRVITTSAWQSLFARNLFIHPELPKELVALPDFTLINAGGFQADPQVDGTHSEAFILLHLGRREALIGGTAYAGENKKVVFSLMNYLLPLQGVLSMHCSANVGEQDDVAIFFGLSGTGKTTLSTDPRRRMIGDDEHGWSEHGVFNLEGGCYAKVIRLHPQAEPDIWECTRKFGTVLENVVLDPTSRRADLDDDSLTENTRAAYPLASLPKIQISGKAKQPAHVILLTADAFGIMPPVARLTVEQAMYHFLSGYTAKLAGTERGITEPKATFSACFGEPFMVLDPVFYADLLGKKLIETQAKCWLINTGWTGGPYGEGFRMPIQETRAIIDRIFDGDLDLAKTRVDPVFGFEVPMEVLHVDTRHLNPRSTWKDPERYDRQARELADRFVANFSEKFAERVSSRILSGGPVLG</sequence>
<dbReference type="InterPro" id="IPR013035">
    <property type="entry name" value="PEP_carboxykinase_C"/>
</dbReference>
<evidence type="ECO:0000256" key="4">
    <source>
        <dbReference type="ARBA" id="ARBA00022432"/>
    </source>
</evidence>
<keyword evidence="10" id="KW-0464">Manganese</keyword>
<evidence type="ECO:0000256" key="6">
    <source>
        <dbReference type="ARBA" id="ARBA00022793"/>
    </source>
</evidence>
<organism evidence="11 12">
    <name type="scientific">Candidatus Magnetaquiglobus chichijimensis</name>
    <dbReference type="NCBI Taxonomy" id="3141448"/>
    <lineage>
        <taxon>Bacteria</taxon>
        <taxon>Pseudomonadati</taxon>
        <taxon>Pseudomonadota</taxon>
        <taxon>Magnetococcia</taxon>
        <taxon>Magnetococcales</taxon>
        <taxon>Candidatus Magnetaquicoccaceae</taxon>
        <taxon>Candidatus Magnetaquiglobus</taxon>
    </lineage>
</organism>
<name>A0ABQ0CCP5_9PROT</name>
<feature type="binding site" evidence="10">
    <location>
        <position position="328"/>
    </location>
    <ligand>
        <name>ATP</name>
        <dbReference type="ChEBI" id="CHEBI:30616"/>
    </ligand>
</feature>
<comment type="caution">
    <text evidence="11">The sequence shown here is derived from an EMBL/GenBank/DDBJ whole genome shotgun (WGS) entry which is preliminary data.</text>
</comment>
<evidence type="ECO:0000313" key="12">
    <source>
        <dbReference type="Proteomes" id="UP001628193"/>
    </source>
</evidence>
<comment type="pathway">
    <text evidence="1 10">Carbohydrate biosynthesis; gluconeogenesis.</text>
</comment>
<comment type="function">
    <text evidence="10">Involved in the gluconeogenesis. Catalyzes the conversion of oxaloacetate (OAA) to phosphoenolpyruvate (PEP) through direct phosphoryl transfer between the nucleoside triphosphate and OAA.</text>
</comment>
<keyword evidence="8 10" id="KW-0456">Lyase</keyword>
<feature type="binding site" evidence="10">
    <location>
        <position position="328"/>
    </location>
    <ligand>
        <name>substrate</name>
    </ligand>
</feature>
<accession>A0ABQ0CCP5</accession>
<evidence type="ECO:0000256" key="2">
    <source>
        <dbReference type="ARBA" id="ARBA00006052"/>
    </source>
</evidence>
<keyword evidence="6 10" id="KW-0210">Decarboxylase</keyword>
<dbReference type="InterPro" id="IPR008210">
    <property type="entry name" value="PEP_carboxykinase_N"/>
</dbReference>
<evidence type="ECO:0000256" key="8">
    <source>
        <dbReference type="ARBA" id="ARBA00023239"/>
    </source>
</evidence>
<dbReference type="Gene3D" id="3.40.449.10">
    <property type="entry name" value="Phosphoenolpyruvate Carboxykinase, domain 1"/>
    <property type="match status" value="1"/>
</dbReference>
<evidence type="ECO:0000256" key="10">
    <source>
        <dbReference type="HAMAP-Rule" id="MF_00453"/>
    </source>
</evidence>
<dbReference type="Gene3D" id="2.170.8.10">
    <property type="entry name" value="Phosphoenolpyruvate Carboxykinase, domain 2"/>
    <property type="match status" value="1"/>
</dbReference>
<feature type="binding site" evidence="10">
    <location>
        <position position="225"/>
    </location>
    <ligand>
        <name>ATP</name>
        <dbReference type="ChEBI" id="CHEBI:30616"/>
    </ligand>
</feature>
<dbReference type="Proteomes" id="UP001628193">
    <property type="component" value="Unassembled WGS sequence"/>
</dbReference>
<feature type="binding site" evidence="10">
    <location>
        <position position="262"/>
    </location>
    <ligand>
        <name>Mn(2+)</name>
        <dbReference type="ChEBI" id="CHEBI:29035"/>
    </ligand>
</feature>
<dbReference type="NCBIfam" id="TIGR00224">
    <property type="entry name" value="pckA"/>
    <property type="match status" value="1"/>
</dbReference>
<dbReference type="PIRSF" id="PIRSF006294">
    <property type="entry name" value="PEP_crbxkin"/>
    <property type="match status" value="1"/>
</dbReference>
<dbReference type="EC" id="4.1.1.49" evidence="3 10"/>
<feature type="binding site" evidence="10">
    <location>
        <position position="225"/>
    </location>
    <ligand>
        <name>Mn(2+)</name>
        <dbReference type="ChEBI" id="CHEBI:29035"/>
    </ligand>
</feature>
<keyword evidence="7 10" id="KW-0067">ATP-binding</keyword>
<comment type="catalytic activity">
    <reaction evidence="9 10">
        <text>oxaloacetate + ATP = phosphoenolpyruvate + ADP + CO2</text>
        <dbReference type="Rhea" id="RHEA:18617"/>
        <dbReference type="ChEBI" id="CHEBI:16452"/>
        <dbReference type="ChEBI" id="CHEBI:16526"/>
        <dbReference type="ChEBI" id="CHEBI:30616"/>
        <dbReference type="ChEBI" id="CHEBI:58702"/>
        <dbReference type="ChEBI" id="CHEBI:456216"/>
        <dbReference type="EC" id="4.1.1.49"/>
    </reaction>
</comment>
<feature type="binding site" evidence="10">
    <location>
        <position position="206"/>
    </location>
    <ligand>
        <name>Mn(2+)</name>
        <dbReference type="ChEBI" id="CHEBI:29035"/>
    </ligand>
</feature>
<dbReference type="GO" id="GO:0004612">
    <property type="term" value="F:phosphoenolpyruvate carboxykinase (ATP) activity"/>
    <property type="evidence" value="ECO:0007669"/>
    <property type="project" value="UniProtKB-EC"/>
</dbReference>
<dbReference type="SUPFAM" id="SSF53795">
    <property type="entry name" value="PEP carboxykinase-like"/>
    <property type="match status" value="1"/>
</dbReference>
<dbReference type="InterPro" id="IPR001272">
    <property type="entry name" value="PEP_carboxykinase_ATP"/>
</dbReference>
<keyword evidence="4 10" id="KW-0312">Gluconeogenesis</keyword>
<protein>
    <recommendedName>
        <fullName evidence="3 10">Phosphoenolpyruvate carboxykinase (ATP)</fullName>
        <shortName evidence="10">PCK</shortName>
        <shortName evidence="10">PEP carboxykinase</shortName>
        <shortName evidence="10">PEPCK</shortName>
        <ecNumber evidence="3 10">4.1.1.49</ecNumber>
    </recommendedName>
</protein>